<organism evidence="2 3">
    <name type="scientific">Candidatus Thiodictyon syntrophicum</name>
    <dbReference type="NCBI Taxonomy" id="1166950"/>
    <lineage>
        <taxon>Bacteria</taxon>
        <taxon>Pseudomonadati</taxon>
        <taxon>Pseudomonadota</taxon>
        <taxon>Gammaproteobacteria</taxon>
        <taxon>Chromatiales</taxon>
        <taxon>Chromatiaceae</taxon>
        <taxon>Thiodictyon</taxon>
    </lineage>
</organism>
<evidence type="ECO:0000256" key="1">
    <source>
        <dbReference type="SAM" id="Phobius"/>
    </source>
</evidence>
<dbReference type="Pfam" id="PF07963">
    <property type="entry name" value="N_methyl"/>
    <property type="match status" value="1"/>
</dbReference>
<dbReference type="NCBIfam" id="TIGR02523">
    <property type="entry name" value="type_IV_pilV"/>
    <property type="match status" value="1"/>
</dbReference>
<reference evidence="2 3" key="1">
    <citation type="submission" date="2017-03" db="EMBL/GenBank/DDBJ databases">
        <title>Complete genome sequence of Candidatus 'Thiodictyon syntrophicum' sp. nov. strain Cad16T, a photolithoautotroph purple sulfur bacterium isolated from an alpine meromictic lake.</title>
        <authorList>
            <person name="Luedin S.M."/>
            <person name="Pothier J.F."/>
            <person name="Danza F."/>
            <person name="Storelli N."/>
            <person name="Wittwer M."/>
            <person name="Tonolla M."/>
        </authorList>
    </citation>
    <scope>NUCLEOTIDE SEQUENCE [LARGE SCALE GENOMIC DNA]</scope>
    <source>
        <strain evidence="2 3">Cad16T</strain>
    </source>
</reference>
<protein>
    <submittedName>
        <fullName evidence="2">Type IV pilus modification protein PilV</fullName>
    </submittedName>
</protein>
<accession>A0A2K8UFL2</accession>
<dbReference type="NCBIfam" id="TIGR02532">
    <property type="entry name" value="IV_pilin_GFxxxE"/>
    <property type="match status" value="1"/>
</dbReference>
<dbReference type="Proteomes" id="UP000232638">
    <property type="component" value="Chromosome"/>
</dbReference>
<dbReference type="KEGG" id="tsy:THSYN_27785"/>
<keyword evidence="1" id="KW-0812">Transmembrane</keyword>
<feature type="transmembrane region" description="Helical" evidence="1">
    <location>
        <begin position="80"/>
        <end position="102"/>
    </location>
</feature>
<keyword evidence="1" id="KW-0472">Membrane</keyword>
<evidence type="ECO:0000313" key="2">
    <source>
        <dbReference type="EMBL" id="AUB84363.1"/>
    </source>
</evidence>
<proteinExistence type="predicted"/>
<dbReference type="OrthoDB" id="8547299at2"/>
<evidence type="ECO:0000313" key="3">
    <source>
        <dbReference type="Proteomes" id="UP000232638"/>
    </source>
</evidence>
<dbReference type="InterPro" id="IPR013362">
    <property type="entry name" value="Pilus_4_PilV"/>
</dbReference>
<dbReference type="InterPro" id="IPR012902">
    <property type="entry name" value="N_methyl_site"/>
</dbReference>
<gene>
    <name evidence="2" type="ORF">THSYN_27785</name>
</gene>
<sequence>MINMSIVPANLGCGTPVAAFGATVTGASTRCCARQRRFPAPRRLLDASRDSCCLAARHAPRRPSTGNGPRGRWRSPVRGFSLVEILVAVIVLAVGLLGMAGLQMSVLRANDSARLRTVATHAAYDLVDRLRADPSRVLGKGGLATALIGTTCASTPTLRWQRDFCAFALPPPLTPGVTNALEVDCNNTSTTSGCGSGNCEIVIRWDDSRGDPKNLTPHNTAFRFCTRLPAF</sequence>
<dbReference type="EMBL" id="CP020370">
    <property type="protein sequence ID" value="AUB84363.1"/>
    <property type="molecule type" value="Genomic_DNA"/>
</dbReference>
<keyword evidence="3" id="KW-1185">Reference proteome</keyword>
<keyword evidence="1" id="KW-1133">Transmembrane helix</keyword>
<dbReference type="AlphaFoldDB" id="A0A2K8UFL2"/>
<dbReference type="RefSeq" id="WP_100922019.1">
    <property type="nucleotide sequence ID" value="NZ_CP020370.1"/>
</dbReference>
<name>A0A2K8UFL2_9GAMM</name>